<evidence type="ECO:0000313" key="1">
    <source>
        <dbReference type="EMBL" id="EAZ93310.1"/>
    </source>
</evidence>
<reference evidence="1 2" key="1">
    <citation type="submission" date="2007-03" db="EMBL/GenBank/DDBJ databases">
        <authorList>
            <person name="Stal L."/>
            <person name="Ferriera S."/>
            <person name="Johnson J."/>
            <person name="Kravitz S."/>
            <person name="Beeson K."/>
            <person name="Sutton G."/>
            <person name="Rogers Y.-H."/>
            <person name="Friedman R."/>
            <person name="Frazier M."/>
            <person name="Venter J.C."/>
        </authorList>
    </citation>
    <scope>NUCLEOTIDE SEQUENCE [LARGE SCALE GENOMIC DNA]</scope>
    <source>
        <strain evidence="1 2">CCY0110</strain>
    </source>
</reference>
<keyword evidence="2" id="KW-1185">Reference proteome</keyword>
<dbReference type="Proteomes" id="UP000003781">
    <property type="component" value="Unassembled WGS sequence"/>
</dbReference>
<organism evidence="1 2">
    <name type="scientific">Crocosphaera chwakensis CCY0110</name>
    <dbReference type="NCBI Taxonomy" id="391612"/>
    <lineage>
        <taxon>Bacteria</taxon>
        <taxon>Bacillati</taxon>
        <taxon>Cyanobacteriota</taxon>
        <taxon>Cyanophyceae</taxon>
        <taxon>Oscillatoriophycideae</taxon>
        <taxon>Chroococcales</taxon>
        <taxon>Aphanothecaceae</taxon>
        <taxon>Crocosphaera</taxon>
        <taxon>Crocosphaera chwakensis</taxon>
    </lineage>
</organism>
<dbReference type="AlphaFoldDB" id="A3IHM8"/>
<name>A3IHM8_9CHRO</name>
<gene>
    <name evidence="1" type="ORF">CY0110_15982</name>
</gene>
<sequence>MSHVVDLPFHGVNHFGLLGG</sequence>
<dbReference type="EMBL" id="AAXW01000002">
    <property type="protein sequence ID" value="EAZ93310.1"/>
    <property type="molecule type" value="Genomic_DNA"/>
</dbReference>
<evidence type="ECO:0000313" key="2">
    <source>
        <dbReference type="Proteomes" id="UP000003781"/>
    </source>
</evidence>
<protein>
    <submittedName>
        <fullName evidence="1">Uncharacterized protein</fullName>
    </submittedName>
</protein>
<comment type="caution">
    <text evidence="1">The sequence shown here is derived from an EMBL/GenBank/DDBJ whole genome shotgun (WGS) entry which is preliminary data.</text>
</comment>
<accession>A3IHM8</accession>
<proteinExistence type="predicted"/>